<dbReference type="Pfam" id="PF04618">
    <property type="entry name" value="HD-ZIP_N"/>
    <property type="match status" value="1"/>
</dbReference>
<accession>A0AAN7JQH5</accession>
<dbReference type="Proteomes" id="UP001345219">
    <property type="component" value="Chromosome 16"/>
</dbReference>
<organism evidence="2 3">
    <name type="scientific">Trapa incisa</name>
    <dbReference type="NCBI Taxonomy" id="236973"/>
    <lineage>
        <taxon>Eukaryota</taxon>
        <taxon>Viridiplantae</taxon>
        <taxon>Streptophyta</taxon>
        <taxon>Embryophyta</taxon>
        <taxon>Tracheophyta</taxon>
        <taxon>Spermatophyta</taxon>
        <taxon>Magnoliopsida</taxon>
        <taxon>eudicotyledons</taxon>
        <taxon>Gunneridae</taxon>
        <taxon>Pentapetalae</taxon>
        <taxon>rosids</taxon>
        <taxon>malvids</taxon>
        <taxon>Myrtales</taxon>
        <taxon>Lythraceae</taxon>
        <taxon>Trapa</taxon>
    </lineage>
</organism>
<dbReference type="GO" id="GO:0005634">
    <property type="term" value="C:nucleus"/>
    <property type="evidence" value="ECO:0007669"/>
    <property type="project" value="InterPro"/>
</dbReference>
<dbReference type="InterPro" id="IPR006712">
    <property type="entry name" value="HD-ZIP_N"/>
</dbReference>
<feature type="domain" description="HD-ZIP protein N-terminal" evidence="1">
    <location>
        <begin position="1"/>
        <end position="61"/>
    </location>
</feature>
<dbReference type="AlphaFoldDB" id="A0AAN7JQH5"/>
<evidence type="ECO:0000259" key="1">
    <source>
        <dbReference type="Pfam" id="PF04618"/>
    </source>
</evidence>
<proteinExistence type="predicted"/>
<protein>
    <recommendedName>
        <fullName evidence="1">HD-ZIP protein N-terminal domain-containing protein</fullName>
    </recommendedName>
</protein>
<evidence type="ECO:0000313" key="3">
    <source>
        <dbReference type="Proteomes" id="UP001345219"/>
    </source>
</evidence>
<name>A0AAN7JQH5_9MYRT</name>
<dbReference type="EMBL" id="JAXIOK010000016">
    <property type="protein sequence ID" value="KAK4751735.1"/>
    <property type="molecule type" value="Genomic_DNA"/>
</dbReference>
<gene>
    <name evidence="2" type="ORF">SAY87_020533</name>
</gene>
<sequence>MADKEDLGLSLSLSFRPHHHYHQQKVPLHLNLMPFPSTTSSPSGFASSVPFISLNGWVLRRWKVLLPGDRREDDAPHNRLRGRRWGVLSQQHHFDGLREEERAGSYRRRSDRIKQEGIVPWNQPRGGWRPLEEEAEVLQEPGRNPRGELQRAQYSQPGECNNFIACRKLRAP</sequence>
<keyword evidence="3" id="KW-1185">Reference proteome</keyword>
<evidence type="ECO:0000313" key="2">
    <source>
        <dbReference type="EMBL" id="KAK4751735.1"/>
    </source>
</evidence>
<reference evidence="2 3" key="1">
    <citation type="journal article" date="2023" name="Hortic Res">
        <title>Pangenome of water caltrop reveals structural variations and asymmetric subgenome divergence after allopolyploidization.</title>
        <authorList>
            <person name="Zhang X."/>
            <person name="Chen Y."/>
            <person name="Wang L."/>
            <person name="Yuan Y."/>
            <person name="Fang M."/>
            <person name="Shi L."/>
            <person name="Lu R."/>
            <person name="Comes H.P."/>
            <person name="Ma Y."/>
            <person name="Chen Y."/>
            <person name="Huang G."/>
            <person name="Zhou Y."/>
            <person name="Zheng Z."/>
            <person name="Qiu Y."/>
        </authorList>
    </citation>
    <scope>NUCLEOTIDE SEQUENCE [LARGE SCALE GENOMIC DNA]</scope>
    <source>
        <tissue evidence="2">Roots</tissue>
    </source>
</reference>
<comment type="caution">
    <text evidence="2">The sequence shown here is derived from an EMBL/GenBank/DDBJ whole genome shotgun (WGS) entry which is preliminary data.</text>
</comment>